<proteinExistence type="predicted"/>
<gene>
    <name evidence="2" type="ORF">NYPRO_LOCUS16609</name>
</gene>
<feature type="region of interest" description="Disordered" evidence="1">
    <location>
        <begin position="1"/>
        <end position="54"/>
    </location>
</feature>
<accession>A0A811Z242</accession>
<feature type="compositionally biased region" description="Low complexity" evidence="1">
    <location>
        <begin position="1"/>
        <end position="21"/>
    </location>
</feature>
<organism evidence="2 3">
    <name type="scientific">Nyctereutes procyonoides</name>
    <name type="common">Raccoon dog</name>
    <name type="synonym">Canis procyonoides</name>
    <dbReference type="NCBI Taxonomy" id="34880"/>
    <lineage>
        <taxon>Eukaryota</taxon>
        <taxon>Metazoa</taxon>
        <taxon>Chordata</taxon>
        <taxon>Craniata</taxon>
        <taxon>Vertebrata</taxon>
        <taxon>Euteleostomi</taxon>
        <taxon>Mammalia</taxon>
        <taxon>Eutheria</taxon>
        <taxon>Laurasiatheria</taxon>
        <taxon>Carnivora</taxon>
        <taxon>Caniformia</taxon>
        <taxon>Canidae</taxon>
        <taxon>Nyctereutes</taxon>
    </lineage>
</organism>
<keyword evidence="3" id="KW-1185">Reference proteome</keyword>
<evidence type="ECO:0000256" key="1">
    <source>
        <dbReference type="SAM" id="MobiDB-lite"/>
    </source>
</evidence>
<feature type="region of interest" description="Disordered" evidence="1">
    <location>
        <begin position="192"/>
        <end position="227"/>
    </location>
</feature>
<evidence type="ECO:0000313" key="2">
    <source>
        <dbReference type="EMBL" id="CAD7683817.1"/>
    </source>
</evidence>
<protein>
    <submittedName>
        <fullName evidence="2">(raccoon dog) hypothetical protein</fullName>
    </submittedName>
</protein>
<comment type="caution">
    <text evidence="2">The sequence shown here is derived from an EMBL/GenBank/DDBJ whole genome shotgun (WGS) entry which is preliminary data.</text>
</comment>
<feature type="compositionally biased region" description="Low complexity" evidence="1">
    <location>
        <begin position="212"/>
        <end position="226"/>
    </location>
</feature>
<dbReference type="EMBL" id="CAJHUB010000755">
    <property type="protein sequence ID" value="CAD7683817.1"/>
    <property type="molecule type" value="Genomic_DNA"/>
</dbReference>
<dbReference type="Proteomes" id="UP000645828">
    <property type="component" value="Unassembled WGS sequence"/>
</dbReference>
<reference evidence="2" key="1">
    <citation type="submission" date="2020-12" db="EMBL/GenBank/DDBJ databases">
        <authorList>
            <consortium name="Molecular Ecology Group"/>
        </authorList>
    </citation>
    <scope>NUCLEOTIDE SEQUENCE</scope>
    <source>
        <strain evidence="2">TBG_1078</strain>
    </source>
</reference>
<name>A0A811Z242_NYCPR</name>
<dbReference type="AlphaFoldDB" id="A0A811Z242"/>
<sequence length="250" mass="26399">MPQFRAQAPVPQPAPSSQATPKHLRLCAAGGTACTPSAHPSPEHPPRRTRGACTPNQWRTLLPAEGKGAGASARAWPEAAPAPRIGRVRVTWPRARRGPAPPPGRAGGCPALVLSLSQRGGGAAAAWRAAREGSQRALFLQKCSLRCCRRLLPRRPPRGRNDRGEVSVSVARASASLRASAGATRVRALLPALTPLPSRPRRSPGTERGLGRRTAAPAAGATSSRRYPWGAPRFPADLRGMVHKEPPTCC</sequence>
<evidence type="ECO:0000313" key="3">
    <source>
        <dbReference type="Proteomes" id="UP000645828"/>
    </source>
</evidence>